<dbReference type="Pfam" id="PF00087">
    <property type="entry name" value="Toxin_TOLIP"/>
    <property type="match status" value="1"/>
</dbReference>
<comment type="subcellular location">
    <subcellularLocation>
        <location evidence="1">Cell membrane</location>
    </subcellularLocation>
</comment>
<dbReference type="InterPro" id="IPR051110">
    <property type="entry name" value="Ly-6/neurotoxin-like_GPI-ap"/>
</dbReference>
<keyword evidence="4" id="KW-0472">Membrane</keyword>
<dbReference type="CDD" id="cd23543">
    <property type="entry name" value="TFP_LU_ECD_Ly6E"/>
    <property type="match status" value="1"/>
</dbReference>
<evidence type="ECO:0000256" key="2">
    <source>
        <dbReference type="ARBA" id="ARBA00022475"/>
    </source>
</evidence>
<keyword evidence="3 6" id="KW-0732">Signal</keyword>
<evidence type="ECO:0000256" key="1">
    <source>
        <dbReference type="ARBA" id="ARBA00004236"/>
    </source>
</evidence>
<name>A0A452I274_9SAUR</name>
<dbReference type="Ensembl" id="ENSGAGT00000024588.1">
    <property type="protein sequence ID" value="ENSGAGP00000021588.1"/>
    <property type="gene ID" value="ENSGAGG00000015841.1"/>
</dbReference>
<organism evidence="8 9">
    <name type="scientific">Gopherus agassizii</name>
    <name type="common">Agassiz's desert tortoise</name>
    <dbReference type="NCBI Taxonomy" id="38772"/>
    <lineage>
        <taxon>Eukaryota</taxon>
        <taxon>Metazoa</taxon>
        <taxon>Chordata</taxon>
        <taxon>Craniata</taxon>
        <taxon>Vertebrata</taxon>
        <taxon>Euteleostomi</taxon>
        <taxon>Archelosauria</taxon>
        <taxon>Testudinata</taxon>
        <taxon>Testudines</taxon>
        <taxon>Cryptodira</taxon>
        <taxon>Durocryptodira</taxon>
        <taxon>Testudinoidea</taxon>
        <taxon>Testudinidae</taxon>
        <taxon>Gopherus</taxon>
    </lineage>
</organism>
<dbReference type="InterPro" id="IPR045860">
    <property type="entry name" value="Snake_toxin-like_sf"/>
</dbReference>
<dbReference type="PANTHER" id="PTHR16983:SF13">
    <property type="entry name" value="LYMPHOCYTE ANTIGEN 6E"/>
    <property type="match status" value="1"/>
</dbReference>
<feature type="domain" description="UPAR/Ly6" evidence="7">
    <location>
        <begin position="21"/>
        <end position="110"/>
    </location>
</feature>
<reference evidence="9" key="1">
    <citation type="journal article" date="2017" name="PLoS ONE">
        <title>The Agassiz's desert tortoise genome provides a resource for the conservation of a threatened species.</title>
        <authorList>
            <person name="Tollis M."/>
            <person name="DeNardo D.F."/>
            <person name="Cornelius J.A."/>
            <person name="Dolby G.A."/>
            <person name="Edwards T."/>
            <person name="Henen B.T."/>
            <person name="Karl A.E."/>
            <person name="Murphy R.W."/>
            <person name="Kusumi K."/>
        </authorList>
    </citation>
    <scope>NUCLEOTIDE SEQUENCE [LARGE SCALE GENOMIC DNA]</scope>
</reference>
<evidence type="ECO:0000259" key="7">
    <source>
        <dbReference type="SMART" id="SM00134"/>
    </source>
</evidence>
<evidence type="ECO:0000256" key="6">
    <source>
        <dbReference type="SAM" id="SignalP"/>
    </source>
</evidence>
<dbReference type="Gene3D" id="2.10.60.10">
    <property type="entry name" value="CD59"/>
    <property type="match status" value="1"/>
</dbReference>
<feature type="chain" id="PRO_5019118075" description="UPAR/Ly6 domain-containing protein" evidence="6">
    <location>
        <begin position="21"/>
        <end position="126"/>
    </location>
</feature>
<dbReference type="AlphaFoldDB" id="A0A452I274"/>
<sequence length="126" mass="13557">MKAFLFALLAAVLCAERVSSLKCFTCNDEPSNWNCIKITDCAENDKYCLTTYTKTGLGEKAEYRITKKCSAECPQTNWNVGIAAASTSCCQHSLCNISGASSVKSSYAVMATGILASLIYVLRSGL</sequence>
<dbReference type="GO" id="GO:0005886">
    <property type="term" value="C:plasma membrane"/>
    <property type="evidence" value="ECO:0007669"/>
    <property type="project" value="UniProtKB-SubCell"/>
</dbReference>
<reference evidence="8" key="3">
    <citation type="submission" date="2025-09" db="UniProtKB">
        <authorList>
            <consortium name="Ensembl"/>
        </authorList>
    </citation>
    <scope>IDENTIFICATION</scope>
</reference>
<evidence type="ECO:0000313" key="9">
    <source>
        <dbReference type="Proteomes" id="UP000291020"/>
    </source>
</evidence>
<keyword evidence="2" id="KW-1003">Cell membrane</keyword>
<proteinExistence type="predicted"/>
<dbReference type="FunFam" id="2.10.60.10:FF:000003">
    <property type="entry name" value="lymphocyte antigen 6E isoform X1"/>
    <property type="match status" value="1"/>
</dbReference>
<dbReference type="GO" id="GO:0030154">
    <property type="term" value="P:cell differentiation"/>
    <property type="evidence" value="ECO:0007669"/>
    <property type="project" value="UniProtKB-ARBA"/>
</dbReference>
<feature type="signal peptide" evidence="6">
    <location>
        <begin position="1"/>
        <end position="20"/>
    </location>
</feature>
<dbReference type="InterPro" id="IPR016054">
    <property type="entry name" value="LY6_UPA_recep-like"/>
</dbReference>
<keyword evidence="5" id="KW-0325">Glycoprotein</keyword>
<dbReference type="GO" id="GO:0030550">
    <property type="term" value="F:acetylcholine receptor inhibitor activity"/>
    <property type="evidence" value="ECO:0007669"/>
    <property type="project" value="TreeGrafter"/>
</dbReference>
<keyword evidence="9" id="KW-1185">Reference proteome</keyword>
<evidence type="ECO:0000256" key="5">
    <source>
        <dbReference type="ARBA" id="ARBA00023180"/>
    </source>
</evidence>
<dbReference type="InterPro" id="IPR035076">
    <property type="entry name" value="Toxin/TOLIP"/>
</dbReference>
<dbReference type="Proteomes" id="UP000291020">
    <property type="component" value="Unassembled WGS sequence"/>
</dbReference>
<dbReference type="PANTHER" id="PTHR16983">
    <property type="entry name" value="UPAR/LY6 DOMAIN-CONTAINING PROTEIN"/>
    <property type="match status" value="1"/>
</dbReference>
<accession>A0A452I274</accession>
<reference evidence="8" key="2">
    <citation type="submission" date="2025-08" db="UniProtKB">
        <authorList>
            <consortium name="Ensembl"/>
        </authorList>
    </citation>
    <scope>IDENTIFICATION</scope>
</reference>
<dbReference type="SMART" id="SM00134">
    <property type="entry name" value="LU"/>
    <property type="match status" value="1"/>
</dbReference>
<protein>
    <recommendedName>
        <fullName evidence="7">UPAR/Ly6 domain-containing protein</fullName>
    </recommendedName>
</protein>
<dbReference type="SUPFAM" id="SSF57302">
    <property type="entry name" value="Snake toxin-like"/>
    <property type="match status" value="1"/>
</dbReference>
<evidence type="ECO:0000256" key="3">
    <source>
        <dbReference type="ARBA" id="ARBA00022729"/>
    </source>
</evidence>
<evidence type="ECO:0000256" key="4">
    <source>
        <dbReference type="ARBA" id="ARBA00023136"/>
    </source>
</evidence>
<evidence type="ECO:0000313" key="8">
    <source>
        <dbReference type="Ensembl" id="ENSGAGP00000021588.1"/>
    </source>
</evidence>